<sequence>MDKQDTDVIDMKQQTLEDVHTGDMVASIEEIKELDSEQAVPGAIYAMETFMEKVLRKMYGKLKSLINHQPY</sequence>
<dbReference type="EMBL" id="JAIVGD010000005">
    <property type="protein sequence ID" value="KAH0772636.1"/>
    <property type="molecule type" value="Genomic_DNA"/>
</dbReference>
<accession>A0ABQ7VX57</accession>
<name>A0ABQ7VX57_SOLTU</name>
<evidence type="ECO:0000313" key="2">
    <source>
        <dbReference type="Proteomes" id="UP000826656"/>
    </source>
</evidence>
<protein>
    <submittedName>
        <fullName evidence="1">Uncharacterized protein</fullName>
    </submittedName>
</protein>
<proteinExistence type="predicted"/>
<reference evidence="1 2" key="1">
    <citation type="journal article" date="2021" name="bioRxiv">
        <title>Chromosome-scale and haplotype-resolved genome assembly of a tetraploid potato cultivar.</title>
        <authorList>
            <person name="Sun H."/>
            <person name="Jiao W.-B."/>
            <person name="Krause K."/>
            <person name="Campoy J.A."/>
            <person name="Goel M."/>
            <person name="Folz-Donahue K."/>
            <person name="Kukat C."/>
            <person name="Huettel B."/>
            <person name="Schneeberger K."/>
        </authorList>
    </citation>
    <scope>NUCLEOTIDE SEQUENCE [LARGE SCALE GENOMIC DNA]</scope>
    <source>
        <strain evidence="1">SolTubOtavaFocal</strain>
        <tissue evidence="1">Leaves</tissue>
    </source>
</reference>
<comment type="caution">
    <text evidence="1">The sequence shown here is derived from an EMBL/GenBank/DDBJ whole genome shotgun (WGS) entry which is preliminary data.</text>
</comment>
<evidence type="ECO:0000313" key="1">
    <source>
        <dbReference type="EMBL" id="KAH0772636.1"/>
    </source>
</evidence>
<dbReference type="Proteomes" id="UP000826656">
    <property type="component" value="Unassembled WGS sequence"/>
</dbReference>
<organism evidence="1 2">
    <name type="scientific">Solanum tuberosum</name>
    <name type="common">Potato</name>
    <dbReference type="NCBI Taxonomy" id="4113"/>
    <lineage>
        <taxon>Eukaryota</taxon>
        <taxon>Viridiplantae</taxon>
        <taxon>Streptophyta</taxon>
        <taxon>Embryophyta</taxon>
        <taxon>Tracheophyta</taxon>
        <taxon>Spermatophyta</taxon>
        <taxon>Magnoliopsida</taxon>
        <taxon>eudicotyledons</taxon>
        <taxon>Gunneridae</taxon>
        <taxon>Pentapetalae</taxon>
        <taxon>asterids</taxon>
        <taxon>lamiids</taxon>
        <taxon>Solanales</taxon>
        <taxon>Solanaceae</taxon>
        <taxon>Solanoideae</taxon>
        <taxon>Solaneae</taxon>
        <taxon>Solanum</taxon>
    </lineage>
</organism>
<keyword evidence="2" id="KW-1185">Reference proteome</keyword>
<gene>
    <name evidence="1" type="ORF">KY290_009773</name>
</gene>